<keyword evidence="4" id="KW-0862">Zinc</keyword>
<dbReference type="EMBL" id="RJVA01000013">
    <property type="protein sequence ID" value="ROQ91075.1"/>
    <property type="molecule type" value="Genomic_DNA"/>
</dbReference>
<proteinExistence type="predicted"/>
<dbReference type="InterPro" id="IPR051453">
    <property type="entry name" value="MBL_Glyoxalase_II"/>
</dbReference>
<organism evidence="6 7">
    <name type="scientific">Desulfosoma caldarium</name>
    <dbReference type="NCBI Taxonomy" id="610254"/>
    <lineage>
        <taxon>Bacteria</taxon>
        <taxon>Pseudomonadati</taxon>
        <taxon>Thermodesulfobacteriota</taxon>
        <taxon>Syntrophobacteria</taxon>
        <taxon>Syntrophobacterales</taxon>
        <taxon>Syntrophobacteraceae</taxon>
        <taxon>Desulfosoma</taxon>
    </lineage>
</organism>
<evidence type="ECO:0000256" key="3">
    <source>
        <dbReference type="ARBA" id="ARBA00022801"/>
    </source>
</evidence>
<sequence>MSVPKNLYIYPWESYTENNCNSFVIDGSVRILIDPGHAHLLHHLEARMVRDGFSLEDIHVALATHPHPDHCEGLVKLKELGALIAMHEEALAFLSRFRAQWEQMTGQRMPDFPVDFFIKEGRLELGSEVLQVLETPGHAPGSVCFYWQEPGVLFSGDVVFVQSVGRVDLPGGHAGLLARSLEKIMSLDSQVLCPGHGPVLEGRGAVKENFYLIRQYFFAHQASPSSPQ</sequence>
<keyword evidence="2" id="KW-0479">Metal-binding</keyword>
<accession>A0A3N1UII2</accession>
<protein>
    <submittedName>
        <fullName evidence="6">Glyoxylase-like metal-dependent hydrolase (Beta-lactamase superfamily II)</fullName>
    </submittedName>
</protein>
<keyword evidence="7" id="KW-1185">Reference proteome</keyword>
<dbReference type="PANTHER" id="PTHR46233">
    <property type="entry name" value="HYDROXYACYLGLUTATHIONE HYDROLASE GLOC"/>
    <property type="match status" value="1"/>
</dbReference>
<dbReference type="InterPro" id="IPR001279">
    <property type="entry name" value="Metallo-B-lactamas"/>
</dbReference>
<reference evidence="6 7" key="1">
    <citation type="submission" date="2018-11" db="EMBL/GenBank/DDBJ databases">
        <title>Genomic Encyclopedia of Type Strains, Phase IV (KMG-IV): sequencing the most valuable type-strain genomes for metagenomic binning, comparative biology and taxonomic classification.</title>
        <authorList>
            <person name="Goeker M."/>
        </authorList>
    </citation>
    <scope>NUCLEOTIDE SEQUENCE [LARGE SCALE GENOMIC DNA]</scope>
    <source>
        <strain evidence="6 7">DSM 22027</strain>
    </source>
</reference>
<dbReference type="CDD" id="cd06262">
    <property type="entry name" value="metallo-hydrolase-like_MBL-fold"/>
    <property type="match status" value="1"/>
</dbReference>
<evidence type="ECO:0000256" key="4">
    <source>
        <dbReference type="ARBA" id="ARBA00022833"/>
    </source>
</evidence>
<dbReference type="AlphaFoldDB" id="A0A3N1UII2"/>
<evidence type="ECO:0000313" key="7">
    <source>
        <dbReference type="Proteomes" id="UP000276223"/>
    </source>
</evidence>
<dbReference type="GO" id="GO:0046872">
    <property type="term" value="F:metal ion binding"/>
    <property type="evidence" value="ECO:0007669"/>
    <property type="project" value="UniProtKB-KW"/>
</dbReference>
<name>A0A3N1UII2_9BACT</name>
<gene>
    <name evidence="6" type="ORF">EDC27_2352</name>
</gene>
<dbReference type="Pfam" id="PF00753">
    <property type="entry name" value="Lactamase_B"/>
    <property type="match status" value="1"/>
</dbReference>
<feature type="domain" description="Metallo-beta-lactamase" evidence="5">
    <location>
        <begin position="19"/>
        <end position="196"/>
    </location>
</feature>
<evidence type="ECO:0000256" key="1">
    <source>
        <dbReference type="ARBA" id="ARBA00001947"/>
    </source>
</evidence>
<evidence type="ECO:0000259" key="5">
    <source>
        <dbReference type="SMART" id="SM00849"/>
    </source>
</evidence>
<evidence type="ECO:0000313" key="6">
    <source>
        <dbReference type="EMBL" id="ROQ91075.1"/>
    </source>
</evidence>
<dbReference type="PANTHER" id="PTHR46233:SF3">
    <property type="entry name" value="HYDROXYACYLGLUTATHIONE HYDROLASE GLOC"/>
    <property type="match status" value="1"/>
</dbReference>
<dbReference type="SMART" id="SM00849">
    <property type="entry name" value="Lactamase_B"/>
    <property type="match status" value="1"/>
</dbReference>
<dbReference type="RefSeq" id="WP_170161778.1">
    <property type="nucleotide sequence ID" value="NZ_RJVA01000013.1"/>
</dbReference>
<comment type="caution">
    <text evidence="6">The sequence shown here is derived from an EMBL/GenBank/DDBJ whole genome shotgun (WGS) entry which is preliminary data.</text>
</comment>
<keyword evidence="3 6" id="KW-0378">Hydrolase</keyword>
<dbReference type="SUPFAM" id="SSF56281">
    <property type="entry name" value="Metallo-hydrolase/oxidoreductase"/>
    <property type="match status" value="1"/>
</dbReference>
<evidence type="ECO:0000256" key="2">
    <source>
        <dbReference type="ARBA" id="ARBA00022723"/>
    </source>
</evidence>
<comment type="cofactor">
    <cofactor evidence="1">
        <name>Zn(2+)</name>
        <dbReference type="ChEBI" id="CHEBI:29105"/>
    </cofactor>
</comment>
<dbReference type="Proteomes" id="UP000276223">
    <property type="component" value="Unassembled WGS sequence"/>
</dbReference>
<dbReference type="InterPro" id="IPR036866">
    <property type="entry name" value="RibonucZ/Hydroxyglut_hydro"/>
</dbReference>
<dbReference type="Gene3D" id="3.60.15.10">
    <property type="entry name" value="Ribonuclease Z/Hydroxyacylglutathione hydrolase-like"/>
    <property type="match status" value="1"/>
</dbReference>
<dbReference type="GO" id="GO:0016787">
    <property type="term" value="F:hydrolase activity"/>
    <property type="evidence" value="ECO:0007669"/>
    <property type="project" value="UniProtKB-KW"/>
</dbReference>